<sequence length="183" mass="18629">MRRVSFLVAPLVVVLAACGAENIAGQPQVIGAPDTGTSETTGEAAPTAAPPTVVEPTEGGPCPYLDAAFVEETNGQRVAETKTSTDDPPACYFYRADGDVQLAIQIYRGEPDVAKAFVDQAAPVDSANPAELAGGWAGGAQPTDTGAVYAVAKEGTAVVVATNQEQTLKAKLVAQEAITALGL</sequence>
<keyword evidence="2" id="KW-0732">Signal</keyword>
<evidence type="ECO:0000256" key="2">
    <source>
        <dbReference type="SAM" id="SignalP"/>
    </source>
</evidence>
<accession>A0A7Z0WGG2</accession>
<feature type="signal peptide" evidence="2">
    <location>
        <begin position="1"/>
        <end position="19"/>
    </location>
</feature>
<name>A0A7Z0WGG2_9PSEU</name>
<evidence type="ECO:0000313" key="5">
    <source>
        <dbReference type="Proteomes" id="UP000185696"/>
    </source>
</evidence>
<comment type="caution">
    <text evidence="4">The sequence shown here is derived from an EMBL/GenBank/DDBJ whole genome shotgun (WGS) entry which is preliminary data.</text>
</comment>
<dbReference type="RefSeq" id="WP_075136800.1">
    <property type="nucleotide sequence ID" value="NZ_MSIF01000022.1"/>
</dbReference>
<dbReference type="EMBL" id="MSIF01000022">
    <property type="protein sequence ID" value="OLF06298.1"/>
    <property type="molecule type" value="Genomic_DNA"/>
</dbReference>
<organism evidence="4 5">
    <name type="scientific">Actinophytocola xinjiangensis</name>
    <dbReference type="NCBI Taxonomy" id="485602"/>
    <lineage>
        <taxon>Bacteria</taxon>
        <taxon>Bacillati</taxon>
        <taxon>Actinomycetota</taxon>
        <taxon>Actinomycetes</taxon>
        <taxon>Pseudonocardiales</taxon>
        <taxon>Pseudonocardiaceae</taxon>
    </lineage>
</organism>
<feature type="domain" description="DUF2020" evidence="3">
    <location>
        <begin position="48"/>
        <end position="183"/>
    </location>
</feature>
<dbReference type="InterPro" id="IPR018567">
    <property type="entry name" value="DUF2020"/>
</dbReference>
<dbReference type="PROSITE" id="PS51257">
    <property type="entry name" value="PROKAR_LIPOPROTEIN"/>
    <property type="match status" value="1"/>
</dbReference>
<evidence type="ECO:0000256" key="1">
    <source>
        <dbReference type="SAM" id="MobiDB-lite"/>
    </source>
</evidence>
<dbReference type="InterPro" id="IPR016123">
    <property type="entry name" value="Mog1/PsbP_a/b/a-sand"/>
</dbReference>
<feature type="chain" id="PRO_5039204196" description="DUF2020 domain-containing protein" evidence="2">
    <location>
        <begin position="20"/>
        <end position="183"/>
    </location>
</feature>
<dbReference type="OrthoDB" id="4774058at2"/>
<dbReference type="SUPFAM" id="SSF55724">
    <property type="entry name" value="Mog1p/PsbP-like"/>
    <property type="match status" value="1"/>
</dbReference>
<proteinExistence type="predicted"/>
<dbReference type="Gene3D" id="3.40.1000.10">
    <property type="entry name" value="Mog1/PsbP, alpha/beta/alpha sandwich"/>
    <property type="match status" value="1"/>
</dbReference>
<protein>
    <recommendedName>
        <fullName evidence="3">DUF2020 domain-containing protein</fullName>
    </recommendedName>
</protein>
<evidence type="ECO:0000313" key="4">
    <source>
        <dbReference type="EMBL" id="OLF06298.1"/>
    </source>
</evidence>
<feature type="compositionally biased region" description="Low complexity" evidence="1">
    <location>
        <begin position="35"/>
        <end position="57"/>
    </location>
</feature>
<gene>
    <name evidence="4" type="ORF">BLA60_32145</name>
</gene>
<dbReference type="AlphaFoldDB" id="A0A7Z0WGG2"/>
<keyword evidence="5" id="KW-1185">Reference proteome</keyword>
<dbReference type="Pfam" id="PF09449">
    <property type="entry name" value="DUF2020"/>
    <property type="match status" value="1"/>
</dbReference>
<dbReference type="Proteomes" id="UP000185696">
    <property type="component" value="Unassembled WGS sequence"/>
</dbReference>
<feature type="region of interest" description="Disordered" evidence="1">
    <location>
        <begin position="27"/>
        <end position="57"/>
    </location>
</feature>
<evidence type="ECO:0000259" key="3">
    <source>
        <dbReference type="Pfam" id="PF09449"/>
    </source>
</evidence>
<reference evidence="4 5" key="1">
    <citation type="submission" date="2016-12" db="EMBL/GenBank/DDBJ databases">
        <title>The draft genome sequence of Actinophytocola xinjiangensis.</title>
        <authorList>
            <person name="Wang W."/>
            <person name="Yuan L."/>
        </authorList>
    </citation>
    <scope>NUCLEOTIDE SEQUENCE [LARGE SCALE GENOMIC DNA]</scope>
    <source>
        <strain evidence="4 5">CGMCC 4.4663</strain>
    </source>
</reference>